<evidence type="ECO:0000313" key="9">
    <source>
        <dbReference type="Proteomes" id="UP001295423"/>
    </source>
</evidence>
<dbReference type="Pfam" id="PF00560">
    <property type="entry name" value="LRR_1"/>
    <property type="match status" value="2"/>
</dbReference>
<dbReference type="SUPFAM" id="SSF52058">
    <property type="entry name" value="L domain-like"/>
    <property type="match status" value="1"/>
</dbReference>
<dbReference type="Pfam" id="PF13855">
    <property type="entry name" value="LRR_8"/>
    <property type="match status" value="1"/>
</dbReference>
<evidence type="ECO:0000313" key="8">
    <source>
        <dbReference type="EMBL" id="CAJ1960432.1"/>
    </source>
</evidence>
<keyword evidence="5 7" id="KW-0472">Membrane</keyword>
<accession>A0AAD2G427</accession>
<keyword evidence="7" id="KW-0812">Transmembrane</keyword>
<dbReference type="AlphaFoldDB" id="A0AAD2G427"/>
<feature type="transmembrane region" description="Helical" evidence="7">
    <location>
        <begin position="180"/>
        <end position="205"/>
    </location>
</feature>
<dbReference type="InterPro" id="IPR001611">
    <property type="entry name" value="Leu-rich_rpt"/>
</dbReference>
<gene>
    <name evidence="8" type="ORF">CYCCA115_LOCUS18728</name>
</gene>
<keyword evidence="9" id="KW-1185">Reference proteome</keyword>
<evidence type="ECO:0000256" key="4">
    <source>
        <dbReference type="ARBA" id="ARBA00022737"/>
    </source>
</evidence>
<feature type="compositionally biased region" description="Basic and acidic residues" evidence="6">
    <location>
        <begin position="1"/>
        <end position="19"/>
    </location>
</feature>
<dbReference type="FunFam" id="3.80.10.10:FF:000400">
    <property type="entry name" value="Nuclear pore complex protein NUP107"/>
    <property type="match status" value="1"/>
</dbReference>
<organism evidence="8 9">
    <name type="scientific">Cylindrotheca closterium</name>
    <dbReference type="NCBI Taxonomy" id="2856"/>
    <lineage>
        <taxon>Eukaryota</taxon>
        <taxon>Sar</taxon>
        <taxon>Stramenopiles</taxon>
        <taxon>Ochrophyta</taxon>
        <taxon>Bacillariophyta</taxon>
        <taxon>Bacillariophyceae</taxon>
        <taxon>Bacillariophycidae</taxon>
        <taxon>Bacillariales</taxon>
        <taxon>Bacillariaceae</taxon>
        <taxon>Cylindrotheca</taxon>
    </lineage>
</organism>
<keyword evidence="7" id="KW-1133">Transmembrane helix</keyword>
<feature type="region of interest" description="Disordered" evidence="6">
    <location>
        <begin position="1"/>
        <end position="54"/>
    </location>
</feature>
<evidence type="ECO:0000256" key="6">
    <source>
        <dbReference type="SAM" id="MobiDB-lite"/>
    </source>
</evidence>
<dbReference type="Proteomes" id="UP001295423">
    <property type="component" value="Unassembled WGS sequence"/>
</dbReference>
<evidence type="ECO:0000256" key="2">
    <source>
        <dbReference type="ARBA" id="ARBA00004370"/>
    </source>
</evidence>
<keyword evidence="3" id="KW-0732">Signal</keyword>
<dbReference type="EMBL" id="CAKOGP040002058">
    <property type="protein sequence ID" value="CAJ1960432.1"/>
    <property type="molecule type" value="Genomic_DNA"/>
</dbReference>
<evidence type="ECO:0000256" key="3">
    <source>
        <dbReference type="ARBA" id="ARBA00022729"/>
    </source>
</evidence>
<protein>
    <recommendedName>
        <fullName evidence="10">Leucine-rich repeat-containing N-terminal plant-type domain-containing protein</fullName>
    </recommendedName>
</protein>
<keyword evidence="4" id="KW-0677">Repeat</keyword>
<evidence type="ECO:0000256" key="1">
    <source>
        <dbReference type="ARBA" id="ARBA00004196"/>
    </source>
</evidence>
<dbReference type="GO" id="GO:0016020">
    <property type="term" value="C:membrane"/>
    <property type="evidence" value="ECO:0007669"/>
    <property type="project" value="UniProtKB-SubCell"/>
</dbReference>
<dbReference type="InterPro" id="IPR051848">
    <property type="entry name" value="PGIP"/>
</dbReference>
<evidence type="ECO:0008006" key="10">
    <source>
        <dbReference type="Google" id="ProtNLM"/>
    </source>
</evidence>
<dbReference type="FunFam" id="3.80.10.10:FF:000383">
    <property type="entry name" value="Leucine-rich repeat receptor protein kinase EMS1"/>
    <property type="match status" value="1"/>
</dbReference>
<reference evidence="8" key="1">
    <citation type="submission" date="2023-08" db="EMBL/GenBank/DDBJ databases">
        <authorList>
            <person name="Audoor S."/>
            <person name="Bilcke G."/>
        </authorList>
    </citation>
    <scope>NUCLEOTIDE SEQUENCE</scope>
</reference>
<dbReference type="PANTHER" id="PTHR48059:SF30">
    <property type="entry name" value="OS06G0587000 PROTEIN"/>
    <property type="match status" value="1"/>
</dbReference>
<proteinExistence type="predicted"/>
<name>A0AAD2G427_9STRA</name>
<sequence>MSEKKTNEERQKEVDRQLELMKAAIGDDNFSDSDSDSDDSEELKERTNKNAAMESARKFLWDEADDDDEVLLGGPFPKAAPAPATKSTAIESGSGGRGMFGASLFGRGVEEDGLDHNINLMDASEAHAAGKRSSNNNSRGRQSLSNLFLRGSPAVAASWNDANARDSEEFIQESSKRRSYLACLGWTFMWLLTLSLFGVFGYYVYDFVQSLKPAPSAVSIDHTSPTDAAIQQALLDAAVITQTQIDDPNSPQNAALKWITKDGTLAETDAYLTQRYALAVVYYSTHGQQWANSDGWMSTSGYCQWYGVQCLGTDTIIEQSNDNGAVFELNLSSNKLQGTIPTELSAFEDLFFLDLQDNALEGTIPNELGGWTGLRMFSIAHNDLYGSIPSTLLSTSPDLHVLSAGHNKLSGSLPDSMGRVESLREIRLEFNDLDGTIPDSFHALDRLETLHLAGNKIQGSLPLAIYDMDRLETLYLHDNELTGELSPDFSRLSHLELLTLNHNRLVGTVPDVFSKTRFLQEMHLHNNEFTGTMPNSVCSLTSGKLTYLSATCTETNNVGEMGVHCDCCTECM</sequence>
<feature type="compositionally biased region" description="Acidic residues" evidence="6">
    <location>
        <begin position="29"/>
        <end position="42"/>
    </location>
</feature>
<comment type="subcellular location">
    <subcellularLocation>
        <location evidence="1">Cell envelope</location>
    </subcellularLocation>
    <subcellularLocation>
        <location evidence="2">Membrane</location>
    </subcellularLocation>
</comment>
<dbReference type="InterPro" id="IPR032675">
    <property type="entry name" value="LRR_dom_sf"/>
</dbReference>
<evidence type="ECO:0000256" key="5">
    <source>
        <dbReference type="ARBA" id="ARBA00023136"/>
    </source>
</evidence>
<comment type="caution">
    <text evidence="8">The sequence shown here is derived from an EMBL/GenBank/DDBJ whole genome shotgun (WGS) entry which is preliminary data.</text>
</comment>
<dbReference type="Gene3D" id="3.80.10.10">
    <property type="entry name" value="Ribonuclease Inhibitor"/>
    <property type="match status" value="2"/>
</dbReference>
<dbReference type="PANTHER" id="PTHR48059">
    <property type="entry name" value="POLYGALACTURONASE INHIBITOR 1"/>
    <property type="match status" value="1"/>
</dbReference>
<evidence type="ECO:0000256" key="7">
    <source>
        <dbReference type="SAM" id="Phobius"/>
    </source>
</evidence>